<dbReference type="AlphaFoldDB" id="A0A7S0GWE9"/>
<dbReference type="Gene3D" id="3.40.630.10">
    <property type="entry name" value="Zn peptidases"/>
    <property type="match status" value="1"/>
</dbReference>
<dbReference type="InterPro" id="IPR003137">
    <property type="entry name" value="PA_domain"/>
</dbReference>
<dbReference type="InterPro" id="IPR039373">
    <property type="entry name" value="Peptidase_M28B"/>
</dbReference>
<comment type="similarity">
    <text evidence="1">Belongs to the peptidase M28 family. M28B subfamily.</text>
</comment>
<dbReference type="CDD" id="cd08022">
    <property type="entry name" value="M28_PSMA_like"/>
    <property type="match status" value="1"/>
</dbReference>
<feature type="non-terminal residue" evidence="6">
    <location>
        <position position="1"/>
    </location>
</feature>
<feature type="signal peptide" evidence="2">
    <location>
        <begin position="1"/>
        <end position="25"/>
    </location>
</feature>
<dbReference type="InterPro" id="IPR036757">
    <property type="entry name" value="TFR-like_dimer_dom_sf"/>
</dbReference>
<evidence type="ECO:0000259" key="5">
    <source>
        <dbReference type="Pfam" id="PF04389"/>
    </source>
</evidence>
<organism evidence="6">
    <name type="scientific">Amorphochlora amoebiformis</name>
    <dbReference type="NCBI Taxonomy" id="1561963"/>
    <lineage>
        <taxon>Eukaryota</taxon>
        <taxon>Sar</taxon>
        <taxon>Rhizaria</taxon>
        <taxon>Cercozoa</taxon>
        <taxon>Chlorarachniophyceae</taxon>
        <taxon>Amorphochlora</taxon>
    </lineage>
</organism>
<keyword evidence="2" id="KW-0732">Signal</keyword>
<feature type="domain" description="Peptidase M28" evidence="5">
    <location>
        <begin position="357"/>
        <end position="549"/>
    </location>
</feature>
<dbReference type="PANTHER" id="PTHR10404:SF46">
    <property type="entry name" value="VACUOLAR PROTEIN SORTING-ASSOCIATED PROTEIN 70"/>
    <property type="match status" value="1"/>
</dbReference>
<sequence>VTMTAPSFFFQIAIFGCILLRSVDACVPMGGEHAYRVPDPRSHALVCEEATIRTTHRSQTTFNAEQEFLKVPNASRARDHLRHITSRPHVAGTEGDREMAEYVRDELQSYGITDVSLESVAASLAYPVSRSLRLYDNDGSLLFEAQLSEPILDSDRTSDTWWRNHTFGGYSPNGRATAPLVYANYGRPEDFGMLEDMGVNVQGAIVLVRYGECFRGLKVMNAEQRGAIGALIYSDPQQDGYVQGKEYPEGPWRPKESVQRGSMQYLSLCAGDPGRPYLANGSEPVCGFNMSQLIPSIPVIPISWGDAFPLLESLVGTMKAPASFQGALNLSYSTGPSHSTKVEMQVNNDFKTVPIWNVIARIPSLDEGKPGYVPRPLIVGNHRDAWVYGAADPNSGTAQMLEVARGLGVLLGKGWLPKRSIYIASWDGEEYGLLGSTAWAEMNAEMLSNATAYLNVDTGVSGTKFNAAGTTTLASLLAQVLSEIDDPYQGKPLIDLWDQNLLTLGSGSDYTAFIDHLGIASLDIRFVPDTGARYGVYHSVYDSFDWMDKQGDPGFKYHQTMAKVWGLLTLRLADASGRLPFNHTSQADAMHEYVHILEHEAEVSKAPKGLLVPLKAAVTLFEIAARSVGAYDIDHHTLDDRLAFTERRFLSESGLPHRKWFKHVLQAPGLYKGYGSDVFPGVIHELREKNFDGAFQQVKVAAKRVSAAAAYLSGLAV</sequence>
<feature type="chain" id="PRO_5031469045" description="Glutamate carboxypeptidase" evidence="2">
    <location>
        <begin position="26"/>
        <end position="717"/>
    </location>
</feature>
<evidence type="ECO:0000259" key="3">
    <source>
        <dbReference type="Pfam" id="PF02225"/>
    </source>
</evidence>
<evidence type="ECO:0008006" key="7">
    <source>
        <dbReference type="Google" id="ProtNLM"/>
    </source>
</evidence>
<dbReference type="GO" id="GO:0004180">
    <property type="term" value="F:carboxypeptidase activity"/>
    <property type="evidence" value="ECO:0007669"/>
    <property type="project" value="TreeGrafter"/>
</dbReference>
<dbReference type="CDD" id="cd02121">
    <property type="entry name" value="PA_GCPII_like"/>
    <property type="match status" value="1"/>
</dbReference>
<evidence type="ECO:0000313" key="6">
    <source>
        <dbReference type="EMBL" id="CAD8441101.1"/>
    </source>
</evidence>
<feature type="domain" description="PA" evidence="3">
    <location>
        <begin position="177"/>
        <end position="261"/>
    </location>
</feature>
<dbReference type="Gene3D" id="1.20.930.40">
    <property type="entry name" value="Transferrin receptor-like, dimerisation domain"/>
    <property type="match status" value="1"/>
</dbReference>
<dbReference type="InterPro" id="IPR007484">
    <property type="entry name" value="Peptidase_M28"/>
</dbReference>
<dbReference type="Pfam" id="PF02225">
    <property type="entry name" value="PA"/>
    <property type="match status" value="1"/>
</dbReference>
<dbReference type="SUPFAM" id="SSF53187">
    <property type="entry name" value="Zn-dependent exopeptidases"/>
    <property type="match status" value="1"/>
</dbReference>
<evidence type="ECO:0000256" key="2">
    <source>
        <dbReference type="SAM" id="SignalP"/>
    </source>
</evidence>
<evidence type="ECO:0000256" key="1">
    <source>
        <dbReference type="ARBA" id="ARBA00005634"/>
    </source>
</evidence>
<evidence type="ECO:0000259" key="4">
    <source>
        <dbReference type="Pfam" id="PF04253"/>
    </source>
</evidence>
<dbReference type="SUPFAM" id="SSF47672">
    <property type="entry name" value="Transferrin receptor-like dimerisation domain"/>
    <property type="match status" value="1"/>
</dbReference>
<dbReference type="PANTHER" id="PTHR10404">
    <property type="entry name" value="N-ACETYLATED-ALPHA-LINKED ACIDIC DIPEPTIDASE"/>
    <property type="match status" value="1"/>
</dbReference>
<dbReference type="Pfam" id="PF04389">
    <property type="entry name" value="Peptidase_M28"/>
    <property type="match status" value="1"/>
</dbReference>
<accession>A0A7S0GWE9</accession>
<protein>
    <recommendedName>
        <fullName evidence="7">Glutamate carboxypeptidase</fullName>
    </recommendedName>
</protein>
<dbReference type="InterPro" id="IPR007365">
    <property type="entry name" value="TFR-like_dimer_dom"/>
</dbReference>
<dbReference type="Pfam" id="PF04253">
    <property type="entry name" value="TFR_dimer"/>
    <property type="match status" value="1"/>
</dbReference>
<dbReference type="Gene3D" id="3.50.30.30">
    <property type="match status" value="1"/>
</dbReference>
<proteinExistence type="inferred from homology"/>
<reference evidence="6" key="1">
    <citation type="submission" date="2021-01" db="EMBL/GenBank/DDBJ databases">
        <authorList>
            <person name="Corre E."/>
            <person name="Pelletier E."/>
            <person name="Niang G."/>
            <person name="Scheremetjew M."/>
            <person name="Finn R."/>
            <person name="Kale V."/>
            <person name="Holt S."/>
            <person name="Cochrane G."/>
            <person name="Meng A."/>
            <person name="Brown T."/>
            <person name="Cohen L."/>
        </authorList>
    </citation>
    <scope>NUCLEOTIDE SEQUENCE</scope>
    <source>
        <strain evidence="6">CCMP2058</strain>
    </source>
</reference>
<dbReference type="FunFam" id="3.40.630.10:FF:000101">
    <property type="entry name" value="N-acetylated alpha-linked acidic dipeptidase like 1"/>
    <property type="match status" value="1"/>
</dbReference>
<dbReference type="InterPro" id="IPR046450">
    <property type="entry name" value="PA_dom_sf"/>
</dbReference>
<dbReference type="EMBL" id="HBEM01008783">
    <property type="protein sequence ID" value="CAD8441101.1"/>
    <property type="molecule type" value="Transcribed_RNA"/>
</dbReference>
<gene>
    <name evidence="6" type="ORF">LAMO00422_LOCUS6124</name>
</gene>
<dbReference type="SUPFAM" id="SSF52025">
    <property type="entry name" value="PA domain"/>
    <property type="match status" value="1"/>
</dbReference>
<feature type="domain" description="Transferrin receptor-like dimerisation" evidence="4">
    <location>
        <begin position="636"/>
        <end position="712"/>
    </location>
</feature>
<name>A0A7S0GWE9_9EUKA</name>